<dbReference type="EMBL" id="UZAH01027885">
    <property type="protein sequence ID" value="VDO95870.1"/>
    <property type="molecule type" value="Genomic_DNA"/>
</dbReference>
<name>A0A183FXR4_HELPZ</name>
<sequence length="92" mass="9829">MNVSVVILQANDAGSTPGDVACVEPTEAEDWMQIRSCECFLPRNAASSVSCVSLRVRRCASILGSTGTILHPTFLGGKTKKQVKVFMVIEAT</sequence>
<evidence type="ECO:0000313" key="2">
    <source>
        <dbReference type="Proteomes" id="UP000050761"/>
    </source>
</evidence>
<dbReference type="WBParaSite" id="HPBE_0001336401-mRNA-1">
    <property type="protein sequence ID" value="HPBE_0001336401-mRNA-1"/>
    <property type="gene ID" value="HPBE_0001336401"/>
</dbReference>
<accession>A0A3P7Z859</accession>
<organism evidence="2 3">
    <name type="scientific">Heligmosomoides polygyrus</name>
    <name type="common">Parasitic roundworm</name>
    <dbReference type="NCBI Taxonomy" id="6339"/>
    <lineage>
        <taxon>Eukaryota</taxon>
        <taxon>Metazoa</taxon>
        <taxon>Ecdysozoa</taxon>
        <taxon>Nematoda</taxon>
        <taxon>Chromadorea</taxon>
        <taxon>Rhabditida</taxon>
        <taxon>Rhabditina</taxon>
        <taxon>Rhabditomorpha</taxon>
        <taxon>Strongyloidea</taxon>
        <taxon>Heligmosomidae</taxon>
        <taxon>Heligmosomoides</taxon>
    </lineage>
</organism>
<dbReference type="Proteomes" id="UP000050761">
    <property type="component" value="Unassembled WGS sequence"/>
</dbReference>
<reference evidence="1 2" key="1">
    <citation type="submission" date="2018-11" db="EMBL/GenBank/DDBJ databases">
        <authorList>
            <consortium name="Pathogen Informatics"/>
        </authorList>
    </citation>
    <scope>NUCLEOTIDE SEQUENCE [LARGE SCALE GENOMIC DNA]</scope>
</reference>
<gene>
    <name evidence="1" type="ORF">HPBE_LOCUS13365</name>
</gene>
<keyword evidence="2" id="KW-1185">Reference proteome</keyword>
<accession>A0A183FXR4</accession>
<evidence type="ECO:0000313" key="1">
    <source>
        <dbReference type="EMBL" id="VDO95870.1"/>
    </source>
</evidence>
<reference evidence="3" key="2">
    <citation type="submission" date="2019-09" db="UniProtKB">
        <authorList>
            <consortium name="WormBaseParasite"/>
        </authorList>
    </citation>
    <scope>IDENTIFICATION</scope>
</reference>
<proteinExistence type="predicted"/>
<dbReference type="AlphaFoldDB" id="A0A183FXR4"/>
<evidence type="ECO:0000313" key="3">
    <source>
        <dbReference type="WBParaSite" id="HPBE_0001336401-mRNA-1"/>
    </source>
</evidence>
<protein>
    <submittedName>
        <fullName evidence="1 3">Uncharacterized protein</fullName>
    </submittedName>
</protein>